<dbReference type="Gene3D" id="3.40.50.300">
    <property type="entry name" value="P-loop containing nucleotide triphosphate hydrolases"/>
    <property type="match status" value="1"/>
</dbReference>
<dbReference type="GO" id="GO:0005524">
    <property type="term" value="F:ATP binding"/>
    <property type="evidence" value="ECO:0007669"/>
    <property type="project" value="UniProtKB-UniRule"/>
</dbReference>
<dbReference type="GO" id="GO:0006233">
    <property type="term" value="P:dTDP biosynthetic process"/>
    <property type="evidence" value="ECO:0007669"/>
    <property type="project" value="InterPro"/>
</dbReference>
<keyword evidence="1" id="KW-0545">Nucleotide biosynthesis</keyword>
<dbReference type="Proteomes" id="UP000677913">
    <property type="component" value="Unassembled WGS sequence"/>
</dbReference>
<name>A0A8J8BE86_9ACTN</name>
<dbReference type="InterPro" id="IPR018094">
    <property type="entry name" value="Thymidylate_kinase"/>
</dbReference>
<dbReference type="InterPro" id="IPR039430">
    <property type="entry name" value="Thymidylate_kin-like_dom"/>
</dbReference>
<evidence type="ECO:0000256" key="1">
    <source>
        <dbReference type="HAMAP-Rule" id="MF_00165"/>
    </source>
</evidence>
<dbReference type="CDD" id="cd01672">
    <property type="entry name" value="TMPK"/>
    <property type="match status" value="1"/>
</dbReference>
<keyword evidence="4" id="KW-1185">Reference proteome</keyword>
<dbReference type="InterPro" id="IPR027417">
    <property type="entry name" value="P-loop_NTPase"/>
</dbReference>
<dbReference type="GO" id="GO:0006235">
    <property type="term" value="P:dTTP biosynthetic process"/>
    <property type="evidence" value="ECO:0007669"/>
    <property type="project" value="UniProtKB-UniRule"/>
</dbReference>
<dbReference type="EC" id="2.7.4.9" evidence="1"/>
<reference evidence="3" key="1">
    <citation type="submission" date="2021-04" db="EMBL/GenBank/DDBJ databases">
        <title>Genome based classification of Actinospica acidithermotolerans sp. nov., an actinobacterium isolated from an Indonesian hot spring.</title>
        <authorList>
            <person name="Kusuma A.B."/>
            <person name="Putra K.E."/>
            <person name="Nafisah S."/>
            <person name="Loh J."/>
            <person name="Nouioui I."/>
            <person name="Goodfellow M."/>
        </authorList>
    </citation>
    <scope>NUCLEOTIDE SEQUENCE</scope>
    <source>
        <strain evidence="3">DSM 45618</strain>
    </source>
</reference>
<dbReference type="Pfam" id="PF02223">
    <property type="entry name" value="Thymidylate_kin"/>
    <property type="match status" value="1"/>
</dbReference>
<comment type="caution">
    <text evidence="3">The sequence shown here is derived from an EMBL/GenBank/DDBJ whole genome shotgun (WGS) entry which is preliminary data.</text>
</comment>
<organism evidence="3 4">
    <name type="scientific">Actinocrinis puniceicyclus</name>
    <dbReference type="NCBI Taxonomy" id="977794"/>
    <lineage>
        <taxon>Bacteria</taxon>
        <taxon>Bacillati</taxon>
        <taxon>Actinomycetota</taxon>
        <taxon>Actinomycetes</taxon>
        <taxon>Catenulisporales</taxon>
        <taxon>Actinospicaceae</taxon>
        <taxon>Actinocrinis</taxon>
    </lineage>
</organism>
<comment type="similarity">
    <text evidence="1">Belongs to the thymidylate kinase family.</text>
</comment>
<feature type="domain" description="Thymidylate kinase-like" evidence="2">
    <location>
        <begin position="24"/>
        <end position="214"/>
    </location>
</feature>
<keyword evidence="1" id="KW-0067">ATP-binding</keyword>
<dbReference type="SUPFAM" id="SSF52540">
    <property type="entry name" value="P-loop containing nucleoside triphosphate hydrolases"/>
    <property type="match status" value="1"/>
</dbReference>
<gene>
    <name evidence="1" type="primary">tmk</name>
    <name evidence="3" type="ORF">KGA66_18005</name>
</gene>
<dbReference type="AlphaFoldDB" id="A0A8J8BE86"/>
<protein>
    <recommendedName>
        <fullName evidence="1">Thymidylate kinase</fullName>
        <ecNumber evidence="1">2.7.4.9</ecNumber>
    </recommendedName>
    <alternativeName>
        <fullName evidence="1">dTMP kinase</fullName>
    </alternativeName>
</protein>
<dbReference type="GO" id="GO:0004798">
    <property type="term" value="F:dTMP kinase activity"/>
    <property type="evidence" value="ECO:0007669"/>
    <property type="project" value="UniProtKB-UniRule"/>
</dbReference>
<keyword evidence="1" id="KW-0808">Transferase</keyword>
<evidence type="ECO:0000259" key="2">
    <source>
        <dbReference type="Pfam" id="PF02223"/>
    </source>
</evidence>
<comment type="function">
    <text evidence="1">Phosphorylation of dTMP to form dTDP in both de novo and salvage pathways of dTTP synthesis.</text>
</comment>
<dbReference type="RefSeq" id="WP_211469317.1">
    <property type="nucleotide sequence ID" value="NZ_JAGSXH010000065.1"/>
</dbReference>
<keyword evidence="1" id="KW-0547">Nucleotide-binding</keyword>
<keyword evidence="1 3" id="KW-0418">Kinase</keyword>
<comment type="caution">
    <text evidence="1">Lacks conserved residue(s) required for the propagation of feature annotation.</text>
</comment>
<comment type="catalytic activity">
    <reaction evidence="1">
        <text>dTMP + ATP = dTDP + ADP</text>
        <dbReference type="Rhea" id="RHEA:13517"/>
        <dbReference type="ChEBI" id="CHEBI:30616"/>
        <dbReference type="ChEBI" id="CHEBI:58369"/>
        <dbReference type="ChEBI" id="CHEBI:63528"/>
        <dbReference type="ChEBI" id="CHEBI:456216"/>
        <dbReference type="EC" id="2.7.4.9"/>
    </reaction>
</comment>
<dbReference type="HAMAP" id="MF_00165">
    <property type="entry name" value="Thymidylate_kinase"/>
    <property type="match status" value="1"/>
</dbReference>
<accession>A0A8J8BE86</accession>
<proteinExistence type="inferred from homology"/>
<dbReference type="EMBL" id="JAGSXH010000065">
    <property type="protein sequence ID" value="MBS2964956.1"/>
    <property type="molecule type" value="Genomic_DNA"/>
</dbReference>
<sequence>MSEQESPVCTAPNSPCKRGTLISIEGINGVGKTYLTDRIRTLLPASGRSAPLVLEEFSARKNGDDLGRALLHTLIDAADGDMFLRSGTPGTEALLLFAIKAYDLDLAIPALADGRLVIEGRGLDTTAIYQALLTETSDAAAAMRARALLDFATAWRALPDLTILIVDDPDLAMRRAEQRGTFTYNDADRTLQRRAATLYLTLAAEDPDRIRILDRRTVDENEAAEQMRAWIAEAWDIDRACLAQPWRGRNGTCAEGTCRFGARPAPAATVR</sequence>
<evidence type="ECO:0000313" key="3">
    <source>
        <dbReference type="EMBL" id="MBS2964956.1"/>
    </source>
</evidence>
<evidence type="ECO:0000313" key="4">
    <source>
        <dbReference type="Proteomes" id="UP000677913"/>
    </source>
</evidence>